<dbReference type="OrthoDB" id="10509424at2759"/>
<dbReference type="AlphaFoldDB" id="A0A9P0MNT8"/>
<keyword evidence="2" id="KW-0472">Membrane</keyword>
<evidence type="ECO:0000313" key="4">
    <source>
        <dbReference type="Proteomes" id="UP001152798"/>
    </source>
</evidence>
<keyword evidence="4" id="KW-1185">Reference proteome</keyword>
<gene>
    <name evidence="3" type="ORF">NEZAVI_LOCUS7097</name>
</gene>
<dbReference type="Proteomes" id="UP001152798">
    <property type="component" value="Chromosome 3"/>
</dbReference>
<sequence length="96" mass="10671">MDYKQRGDGQGGVYLRHDRQFNGSSVAIMKSAIVFVFCLAVVAGLISEHKTEKEYHTTTTHVPEPSQDLQPPKIGSKNYFYKDNVEPIHGSDKGSS</sequence>
<accession>A0A9P0MNT8</accession>
<keyword evidence="2" id="KW-1133">Transmembrane helix</keyword>
<keyword evidence="2" id="KW-0812">Transmembrane</keyword>
<organism evidence="3 4">
    <name type="scientific">Nezara viridula</name>
    <name type="common">Southern green stink bug</name>
    <name type="synonym">Cimex viridulus</name>
    <dbReference type="NCBI Taxonomy" id="85310"/>
    <lineage>
        <taxon>Eukaryota</taxon>
        <taxon>Metazoa</taxon>
        <taxon>Ecdysozoa</taxon>
        <taxon>Arthropoda</taxon>
        <taxon>Hexapoda</taxon>
        <taxon>Insecta</taxon>
        <taxon>Pterygota</taxon>
        <taxon>Neoptera</taxon>
        <taxon>Paraneoptera</taxon>
        <taxon>Hemiptera</taxon>
        <taxon>Heteroptera</taxon>
        <taxon>Panheteroptera</taxon>
        <taxon>Pentatomomorpha</taxon>
        <taxon>Pentatomoidea</taxon>
        <taxon>Pentatomidae</taxon>
        <taxon>Pentatominae</taxon>
        <taxon>Nezara</taxon>
    </lineage>
</organism>
<name>A0A9P0MNT8_NEZVI</name>
<proteinExistence type="predicted"/>
<feature type="transmembrane region" description="Helical" evidence="2">
    <location>
        <begin position="27"/>
        <end position="46"/>
    </location>
</feature>
<dbReference type="EMBL" id="OV725079">
    <property type="protein sequence ID" value="CAH1397227.1"/>
    <property type="molecule type" value="Genomic_DNA"/>
</dbReference>
<reference evidence="3" key="1">
    <citation type="submission" date="2022-01" db="EMBL/GenBank/DDBJ databases">
        <authorList>
            <person name="King R."/>
        </authorList>
    </citation>
    <scope>NUCLEOTIDE SEQUENCE</scope>
</reference>
<evidence type="ECO:0000256" key="1">
    <source>
        <dbReference type="SAM" id="MobiDB-lite"/>
    </source>
</evidence>
<feature type="region of interest" description="Disordered" evidence="1">
    <location>
        <begin position="52"/>
        <end position="77"/>
    </location>
</feature>
<evidence type="ECO:0000256" key="2">
    <source>
        <dbReference type="SAM" id="Phobius"/>
    </source>
</evidence>
<protein>
    <submittedName>
        <fullName evidence="3">Uncharacterized protein</fullName>
    </submittedName>
</protein>
<evidence type="ECO:0000313" key="3">
    <source>
        <dbReference type="EMBL" id="CAH1397227.1"/>
    </source>
</evidence>